<name>A0A2W4QGJ2_9GAMM</name>
<gene>
    <name evidence="1" type="ORF">DM484_26955</name>
</gene>
<reference evidence="1 2" key="1">
    <citation type="journal article" date="2018" name="Aquat. Microb. Ecol.">
        <title>Gammaproteobacterial methanotrophs dominate.</title>
        <authorList>
            <person name="Rissanen A.J."/>
            <person name="Saarenheimo J."/>
            <person name="Tiirola M."/>
            <person name="Peura S."/>
            <person name="Aalto S.L."/>
            <person name="Karvinen A."/>
            <person name="Nykanen H."/>
        </authorList>
    </citation>
    <scope>NUCLEOTIDE SEQUENCE [LARGE SCALE GENOMIC DNA]</scope>
    <source>
        <strain evidence="1">AMbin10</strain>
    </source>
</reference>
<evidence type="ECO:0000313" key="2">
    <source>
        <dbReference type="Proteomes" id="UP000249396"/>
    </source>
</evidence>
<comment type="caution">
    <text evidence="1">The sequence shown here is derived from an EMBL/GenBank/DDBJ whole genome shotgun (WGS) entry which is preliminary data.</text>
</comment>
<dbReference type="Proteomes" id="UP000249396">
    <property type="component" value="Unassembled WGS sequence"/>
</dbReference>
<dbReference type="AlphaFoldDB" id="A0A2W4QGJ2"/>
<dbReference type="EMBL" id="QJPH01000533">
    <property type="protein sequence ID" value="PZN71133.1"/>
    <property type="molecule type" value="Genomic_DNA"/>
</dbReference>
<organism evidence="1 2">
    <name type="scientific">Candidatus Methylumidiphilus alinenensis</name>
    <dbReference type="NCBI Taxonomy" id="2202197"/>
    <lineage>
        <taxon>Bacteria</taxon>
        <taxon>Pseudomonadati</taxon>
        <taxon>Pseudomonadota</taxon>
        <taxon>Gammaproteobacteria</taxon>
        <taxon>Methylococcales</taxon>
        <taxon>Candidatus Methylumidiphilus</taxon>
    </lineage>
</organism>
<protein>
    <submittedName>
        <fullName evidence="1">Uncharacterized protein</fullName>
    </submittedName>
</protein>
<evidence type="ECO:0000313" key="1">
    <source>
        <dbReference type="EMBL" id="PZN71133.1"/>
    </source>
</evidence>
<proteinExistence type="predicted"/>
<sequence length="127" mass="14940">MTPKLATLEMKFPQWKLICDKYDLICEELPKKYPSRELALKKEESIHWEQTAFENILELLIHFNISFTTSASQVQKNIRTIDGKNKEIDFSITIYGHEIYFGATSFRDSKKDFNKDVTAFLISESYF</sequence>
<accession>A0A2W4QGJ2</accession>